<keyword evidence="1" id="KW-0235">DNA replication</keyword>
<feature type="compositionally biased region" description="Acidic residues" evidence="2">
    <location>
        <begin position="185"/>
        <end position="200"/>
    </location>
</feature>
<dbReference type="SUPFAM" id="SSF50249">
    <property type="entry name" value="Nucleic acid-binding proteins"/>
    <property type="match status" value="1"/>
</dbReference>
<organism evidence="4 5">
    <name type="scientific">Pseudomonas phage phi15</name>
    <dbReference type="NCBI Taxonomy" id="988656"/>
    <lineage>
        <taxon>Viruses</taxon>
        <taxon>Duplodnaviria</taxon>
        <taxon>Heunggongvirae</taxon>
        <taxon>Uroviricota</taxon>
        <taxon>Caudoviricetes</taxon>
        <taxon>Autographivirales</taxon>
        <taxon>Autotranscriptaviridae</taxon>
        <taxon>Studiervirinae</taxon>
        <taxon>Troedvirus</taxon>
        <taxon>Troedvirus Phi15</taxon>
    </lineage>
</organism>
<evidence type="ECO:0000313" key="4">
    <source>
        <dbReference type="EMBL" id="CBZ41992.1"/>
    </source>
</evidence>
<dbReference type="GO" id="GO:0039693">
    <property type="term" value="P:viral DNA genome replication"/>
    <property type="evidence" value="ECO:0007669"/>
    <property type="project" value="UniProtKB-UniRule"/>
</dbReference>
<keyword evidence="1 4" id="KW-0238">DNA-binding</keyword>
<reference evidence="4 5" key="2">
    <citation type="submission" date="2011-03" db="EMBL/GenBank/DDBJ databases">
        <title>The T7-Related Pseudomonas putida Phage phi15 Displays Virion-Associated Biofilm Eradication Properties.</title>
        <authorList>
            <person name="Cornelissen A."/>
            <person name="Ceyssens P.J."/>
            <person name="T'Syen J."/>
            <person name="Van Praet H."/>
        </authorList>
    </citation>
    <scope>NUCLEOTIDE SEQUENCE [LARGE SCALE GENOMIC DNA]</scope>
</reference>
<dbReference type="GeneID" id="10322111"/>
<comment type="subunit">
    <text evidence="1">Homodimer. Interacts (via C-terminus) with the viral DNA polymerase. Interacts with the viral helicase/primase. Part of the replicase complex that includes the DNA polymerase, the primase/helicase and the single-stranded DNA binding protein.</text>
</comment>
<proteinExistence type="inferred from homology"/>
<name>F0V6Y0_9CAUD</name>
<dbReference type="RefSeq" id="YP_004286197.1">
    <property type="nucleotide sequence ID" value="NC_015208.1"/>
</dbReference>
<feature type="compositionally biased region" description="Acidic residues" evidence="2">
    <location>
        <begin position="212"/>
        <end position="224"/>
    </location>
</feature>
<protein>
    <recommendedName>
        <fullName evidence="1">Single-stranded DNA-binding protein</fullName>
        <shortName evidence="1">SSB protein</shortName>
    </recommendedName>
    <alternativeName>
        <fullName evidence="1">Helix-destabilizing protein</fullName>
    </alternativeName>
</protein>
<dbReference type="OrthoDB" id="10081at10239"/>
<dbReference type="InterPro" id="IPR012340">
    <property type="entry name" value="NA-bd_OB-fold"/>
</dbReference>
<dbReference type="InterPro" id="IPR016411">
    <property type="entry name" value="SSB_T7"/>
</dbReference>
<dbReference type="EMBL" id="FR823298">
    <property type="protein sequence ID" value="CBZ41992.1"/>
    <property type="molecule type" value="Genomic_DNA"/>
</dbReference>
<comment type="function">
    <text evidence="1">Single-stranded DNA-binding protein that participates in viral DNA replication, formation of concatemers, recombination and repair of double-stranded breaks. Coats the lagging-strand ssDNA as the replication fork advances and stimulates the activities of viral DNA polymerase and primase/helicase. Coordinates simultaneous synthesis of leading- and lagging-strands. Together with DNA primase/helicase, promotes pairing of two homologous DNA molecules containing complementary single-stranded regions and mediates homologous DNA strand exchange. Promotes also the formation of joint molecules. Disrupts loops, hairpins and other secondary structures present on ssDNA to reduce and eliminate pausing of viral DNA polymerase at specific sites during elongation.</text>
</comment>
<feature type="compositionally biased region" description="Basic and acidic residues" evidence="2">
    <location>
        <begin position="201"/>
        <end position="211"/>
    </location>
</feature>
<dbReference type="InterPro" id="IPR049476">
    <property type="entry name" value="SBB_BPT7"/>
</dbReference>
<keyword evidence="1" id="KW-0233">DNA recombination</keyword>
<keyword evidence="1" id="KW-0234">DNA repair</keyword>
<dbReference type="PIRSF" id="PIRSF004311">
    <property type="entry name" value="Helix_destablz_SSB_T7"/>
    <property type="match status" value="1"/>
</dbReference>
<feature type="domain" description="Single-stranded DNA-binding protein BPT7" evidence="3">
    <location>
        <begin position="12"/>
        <end position="176"/>
    </location>
</feature>
<dbReference type="Gene3D" id="2.40.50.140">
    <property type="entry name" value="Nucleic acid-binding proteins"/>
    <property type="match status" value="1"/>
</dbReference>
<dbReference type="Pfam" id="PF21265">
    <property type="entry name" value="SBB_T7"/>
    <property type="match status" value="1"/>
</dbReference>
<comment type="domain">
    <text evidence="1">The acidic C-terminus is involved in modulating the ssDNA binding properties. It is also required for dimer formation and for interactions with the viral DNA polymerase and the helicase.</text>
</comment>
<evidence type="ECO:0000313" key="5">
    <source>
        <dbReference type="Proteomes" id="UP000007493"/>
    </source>
</evidence>
<dbReference type="GO" id="GO:0006281">
    <property type="term" value="P:DNA repair"/>
    <property type="evidence" value="ECO:0007669"/>
    <property type="project" value="UniProtKB-UniRule"/>
</dbReference>
<dbReference type="Proteomes" id="UP000007493">
    <property type="component" value="Segment"/>
</dbReference>
<keyword evidence="5" id="KW-1185">Reference proteome</keyword>
<dbReference type="HAMAP" id="MF_04153">
    <property type="entry name" value="SSB_T7"/>
    <property type="match status" value="1"/>
</dbReference>
<keyword evidence="1" id="KW-1194">Viral DNA replication</keyword>
<dbReference type="GO" id="GO:0006310">
    <property type="term" value="P:DNA recombination"/>
    <property type="evidence" value="ECO:0007669"/>
    <property type="project" value="UniProtKB-UniRule"/>
</dbReference>
<accession>F0V6Y0</accession>
<dbReference type="KEGG" id="vg:10322111"/>
<keyword evidence="1" id="KW-0227">DNA damage</keyword>
<reference evidence="4 5" key="1">
    <citation type="submission" date="2011-02" db="EMBL/GenBank/DDBJ databases">
        <authorList>
            <person name="Cornelissen A.A."/>
        </authorList>
    </citation>
    <scope>NUCLEOTIDE SEQUENCE [LARGE SCALE GENOMIC DNA]</scope>
</reference>
<sequence>MAAKKVLFTTPIGIAAPYASLQKPDYGSAEFPQPRGEYKVNLIVPMDKAAPLMAKLQKIADDSYAEMLAEHKANPPKVQPGKKPVQPRQGDMPWFEDGNGNVVFKFKCYASYEKDGEKRDINIKVADSRGKKIEVVPNISGGSELKVRFSVFPYKWNPTVGASVKLQLDGVMLIKLVEFGGGDDDWGDEVVEGGYEDDSYDREGFDQGHGDEPEDDTPAADDDF</sequence>
<evidence type="ECO:0000256" key="1">
    <source>
        <dbReference type="HAMAP-Rule" id="MF_04153"/>
    </source>
</evidence>
<evidence type="ECO:0000259" key="3">
    <source>
        <dbReference type="Pfam" id="PF21265"/>
    </source>
</evidence>
<comment type="similarity">
    <text evidence="1">Belongs to the Teseptimavirus single-stranded DNA-binding protein family.</text>
</comment>
<dbReference type="GO" id="GO:0003697">
    <property type="term" value="F:single-stranded DNA binding"/>
    <property type="evidence" value="ECO:0007669"/>
    <property type="project" value="UniProtKB-UniRule"/>
</dbReference>
<evidence type="ECO:0000256" key="2">
    <source>
        <dbReference type="SAM" id="MobiDB-lite"/>
    </source>
</evidence>
<feature type="region of interest" description="Disordered" evidence="2">
    <location>
        <begin position="185"/>
        <end position="224"/>
    </location>
</feature>